<comment type="caution">
    <text evidence="1">The sequence shown here is derived from an EMBL/GenBank/DDBJ whole genome shotgun (WGS) entry which is preliminary data.</text>
</comment>
<reference evidence="2" key="1">
    <citation type="journal article" date="2019" name="Int. J. Syst. Evol. Microbiol.">
        <title>The Global Catalogue of Microorganisms (GCM) 10K type strain sequencing project: providing services to taxonomists for standard genome sequencing and annotation.</title>
        <authorList>
            <consortium name="The Broad Institute Genomics Platform"/>
            <consortium name="The Broad Institute Genome Sequencing Center for Infectious Disease"/>
            <person name="Wu L."/>
            <person name="Ma J."/>
        </authorList>
    </citation>
    <scope>NUCLEOTIDE SEQUENCE [LARGE SCALE GENOMIC DNA]</scope>
    <source>
        <strain evidence="2">JCM 16703</strain>
    </source>
</reference>
<accession>A0ABP7XRL6</accession>
<dbReference type="RefSeq" id="WP_344734501.1">
    <property type="nucleotide sequence ID" value="NZ_BAAAZH010000024.1"/>
</dbReference>
<name>A0ABP7XRL6_9ACTN</name>
<keyword evidence="2" id="KW-1185">Reference proteome</keyword>
<proteinExistence type="predicted"/>
<sequence length="82" mass="9071">MRRGLIPSAPRYLVDVELLAVIRACRVALTSEPLEHVSAPLTAAVARALLTIARQELQREIFVFAGDIRRLATLAHDRLVAQ</sequence>
<gene>
    <name evidence="1" type="ORF">GCM10022215_32420</name>
</gene>
<evidence type="ECO:0000313" key="1">
    <source>
        <dbReference type="EMBL" id="GAA4124587.1"/>
    </source>
</evidence>
<organism evidence="1 2">
    <name type="scientific">Nocardioides fonticola</name>
    <dbReference type="NCBI Taxonomy" id="450363"/>
    <lineage>
        <taxon>Bacteria</taxon>
        <taxon>Bacillati</taxon>
        <taxon>Actinomycetota</taxon>
        <taxon>Actinomycetes</taxon>
        <taxon>Propionibacteriales</taxon>
        <taxon>Nocardioidaceae</taxon>
        <taxon>Nocardioides</taxon>
    </lineage>
</organism>
<protein>
    <submittedName>
        <fullName evidence="1">Uncharacterized protein</fullName>
    </submittedName>
</protein>
<evidence type="ECO:0000313" key="2">
    <source>
        <dbReference type="Proteomes" id="UP001501495"/>
    </source>
</evidence>
<dbReference type="Proteomes" id="UP001501495">
    <property type="component" value="Unassembled WGS sequence"/>
</dbReference>
<dbReference type="EMBL" id="BAAAZH010000024">
    <property type="protein sequence ID" value="GAA4124587.1"/>
    <property type="molecule type" value="Genomic_DNA"/>
</dbReference>